<dbReference type="Proteomes" id="UP001054837">
    <property type="component" value="Unassembled WGS sequence"/>
</dbReference>
<accession>A0AAV4STB5</accession>
<evidence type="ECO:0000313" key="2">
    <source>
        <dbReference type="Proteomes" id="UP001054837"/>
    </source>
</evidence>
<proteinExistence type="predicted"/>
<protein>
    <submittedName>
        <fullName evidence="1">Uncharacterized protein</fullName>
    </submittedName>
</protein>
<sequence>MLVTLISVMEGHQTAPCFGERPMNRMGRKFLHTTPLIHCGLPPPPPQATRSDASILPSECSTTNHRCVHSKTTCSVWRIPTGNLFAVIASLGIPCTKLIKCNNQRLVGFRRYRAEEIAGQFYPRHFYCLCF</sequence>
<gene>
    <name evidence="1" type="ORF">CDAR_27601</name>
</gene>
<evidence type="ECO:0000313" key="1">
    <source>
        <dbReference type="EMBL" id="GIY35735.1"/>
    </source>
</evidence>
<dbReference type="AlphaFoldDB" id="A0AAV4STB5"/>
<comment type="caution">
    <text evidence="1">The sequence shown here is derived from an EMBL/GenBank/DDBJ whole genome shotgun (WGS) entry which is preliminary data.</text>
</comment>
<name>A0AAV4STB5_9ARAC</name>
<organism evidence="1 2">
    <name type="scientific">Caerostris darwini</name>
    <dbReference type="NCBI Taxonomy" id="1538125"/>
    <lineage>
        <taxon>Eukaryota</taxon>
        <taxon>Metazoa</taxon>
        <taxon>Ecdysozoa</taxon>
        <taxon>Arthropoda</taxon>
        <taxon>Chelicerata</taxon>
        <taxon>Arachnida</taxon>
        <taxon>Araneae</taxon>
        <taxon>Araneomorphae</taxon>
        <taxon>Entelegynae</taxon>
        <taxon>Araneoidea</taxon>
        <taxon>Araneidae</taxon>
        <taxon>Caerostris</taxon>
    </lineage>
</organism>
<keyword evidence="2" id="KW-1185">Reference proteome</keyword>
<dbReference type="EMBL" id="BPLQ01008198">
    <property type="protein sequence ID" value="GIY35735.1"/>
    <property type="molecule type" value="Genomic_DNA"/>
</dbReference>
<reference evidence="1 2" key="1">
    <citation type="submission" date="2021-06" db="EMBL/GenBank/DDBJ databases">
        <title>Caerostris darwini draft genome.</title>
        <authorList>
            <person name="Kono N."/>
            <person name="Arakawa K."/>
        </authorList>
    </citation>
    <scope>NUCLEOTIDE SEQUENCE [LARGE SCALE GENOMIC DNA]</scope>
</reference>